<feature type="transmembrane region" description="Helical" evidence="9">
    <location>
        <begin position="109"/>
        <end position="133"/>
    </location>
</feature>
<dbReference type="SUPFAM" id="SSF161098">
    <property type="entry name" value="MetI-like"/>
    <property type="match status" value="1"/>
</dbReference>
<evidence type="ECO:0000256" key="2">
    <source>
        <dbReference type="ARBA" id="ARBA00022448"/>
    </source>
</evidence>
<evidence type="ECO:0000313" key="12">
    <source>
        <dbReference type="EMBL" id="MFC3227431.1"/>
    </source>
</evidence>
<keyword evidence="4 9" id="KW-0812">Transmembrane</keyword>
<dbReference type="PROSITE" id="PS50928">
    <property type="entry name" value="ABC_TM1"/>
    <property type="match status" value="1"/>
</dbReference>
<dbReference type="PANTHER" id="PTHR43386:SF1">
    <property type="entry name" value="D,D-DIPEPTIDE TRANSPORT SYSTEM PERMEASE PROTEIN DDPC-RELATED"/>
    <property type="match status" value="1"/>
</dbReference>
<name>A0ABV7KYE5_9PROT</name>
<evidence type="ECO:0000256" key="5">
    <source>
        <dbReference type="ARBA" id="ARBA00022856"/>
    </source>
</evidence>
<sequence>MVESAGIPAVPPPGAAPEGAGRKTGGSFAFGMRFLLAFLRTRPMFALGYVIVIAVVLMAVFAPWIAPYPPETANPEDYLQPPSWNHWLGTDATGMDVLSRLIYAPRVDLTIAIVGTLLSAVIGTFIGTVVGYYQQLGGVRSFGAGFVMRSADVLQAFPVFVFAIALVAIFGQSLQSIIAAIAFVNAPIYLRLMRSQVLSIRNMRFVEAAYVSGASDLSIMIRHIIPNAMAPILSQLSVNIGWSVLLTAALSFVGAGVEAPTPEWGSMIAMGFQNIITGQWWPSVFPGIALALTVFGFALVGASVEILADPARRRALAGSMERRAAPAEAA</sequence>
<feature type="transmembrane region" description="Helical" evidence="9">
    <location>
        <begin position="46"/>
        <end position="66"/>
    </location>
</feature>
<evidence type="ECO:0000256" key="3">
    <source>
        <dbReference type="ARBA" id="ARBA00022475"/>
    </source>
</evidence>
<dbReference type="RefSeq" id="WP_379899598.1">
    <property type="nucleotide sequence ID" value="NZ_JBHRTR010000023.1"/>
</dbReference>
<evidence type="ECO:0000256" key="1">
    <source>
        <dbReference type="ARBA" id="ARBA00004651"/>
    </source>
</evidence>
<keyword evidence="3" id="KW-1003">Cell membrane</keyword>
<evidence type="ECO:0000256" key="6">
    <source>
        <dbReference type="ARBA" id="ARBA00022927"/>
    </source>
</evidence>
<evidence type="ECO:0000256" key="8">
    <source>
        <dbReference type="ARBA" id="ARBA00023136"/>
    </source>
</evidence>
<protein>
    <submittedName>
        <fullName evidence="12">ABC transporter permease</fullName>
    </submittedName>
</protein>
<feature type="transmembrane region" description="Helical" evidence="9">
    <location>
        <begin position="287"/>
        <end position="308"/>
    </location>
</feature>
<dbReference type="Gene3D" id="1.10.3720.10">
    <property type="entry name" value="MetI-like"/>
    <property type="match status" value="1"/>
</dbReference>
<feature type="transmembrane region" description="Helical" evidence="9">
    <location>
        <begin position="177"/>
        <end position="193"/>
    </location>
</feature>
<gene>
    <name evidence="12" type="ORF">ACFOGJ_09330</name>
</gene>
<evidence type="ECO:0000256" key="10">
    <source>
        <dbReference type="SAM" id="MobiDB-lite"/>
    </source>
</evidence>
<dbReference type="Proteomes" id="UP001595528">
    <property type="component" value="Unassembled WGS sequence"/>
</dbReference>
<feature type="transmembrane region" description="Helical" evidence="9">
    <location>
        <begin position="237"/>
        <end position="257"/>
    </location>
</feature>
<keyword evidence="6" id="KW-0653">Protein transport</keyword>
<dbReference type="InterPro" id="IPR050366">
    <property type="entry name" value="BP-dependent_transpt_permease"/>
</dbReference>
<keyword evidence="2 9" id="KW-0813">Transport</keyword>
<keyword evidence="7 9" id="KW-1133">Transmembrane helix</keyword>
<feature type="domain" description="ABC transmembrane type-1" evidence="11">
    <location>
        <begin position="105"/>
        <end position="301"/>
    </location>
</feature>
<comment type="caution">
    <text evidence="12">The sequence shown here is derived from an EMBL/GenBank/DDBJ whole genome shotgun (WGS) entry which is preliminary data.</text>
</comment>
<evidence type="ECO:0000313" key="13">
    <source>
        <dbReference type="Proteomes" id="UP001595528"/>
    </source>
</evidence>
<dbReference type="Pfam" id="PF00528">
    <property type="entry name" value="BPD_transp_1"/>
    <property type="match status" value="1"/>
</dbReference>
<proteinExistence type="inferred from homology"/>
<evidence type="ECO:0000259" key="11">
    <source>
        <dbReference type="PROSITE" id="PS50928"/>
    </source>
</evidence>
<dbReference type="CDD" id="cd06261">
    <property type="entry name" value="TM_PBP2"/>
    <property type="match status" value="1"/>
</dbReference>
<evidence type="ECO:0000256" key="4">
    <source>
        <dbReference type="ARBA" id="ARBA00022692"/>
    </source>
</evidence>
<organism evidence="12 13">
    <name type="scientific">Marinibaculum pumilum</name>
    <dbReference type="NCBI Taxonomy" id="1766165"/>
    <lineage>
        <taxon>Bacteria</taxon>
        <taxon>Pseudomonadati</taxon>
        <taxon>Pseudomonadota</taxon>
        <taxon>Alphaproteobacteria</taxon>
        <taxon>Rhodospirillales</taxon>
        <taxon>Rhodospirillaceae</taxon>
        <taxon>Marinibaculum</taxon>
    </lineage>
</organism>
<evidence type="ECO:0000256" key="7">
    <source>
        <dbReference type="ARBA" id="ARBA00022989"/>
    </source>
</evidence>
<accession>A0ABV7KYE5</accession>
<evidence type="ECO:0000256" key="9">
    <source>
        <dbReference type="RuleBase" id="RU363032"/>
    </source>
</evidence>
<keyword evidence="13" id="KW-1185">Reference proteome</keyword>
<dbReference type="InterPro" id="IPR000515">
    <property type="entry name" value="MetI-like"/>
</dbReference>
<dbReference type="InterPro" id="IPR035906">
    <property type="entry name" value="MetI-like_sf"/>
</dbReference>
<dbReference type="EMBL" id="JBHRTR010000023">
    <property type="protein sequence ID" value="MFC3227431.1"/>
    <property type="molecule type" value="Genomic_DNA"/>
</dbReference>
<comment type="subcellular location">
    <subcellularLocation>
        <location evidence="1 9">Cell membrane</location>
        <topology evidence="1 9">Multi-pass membrane protein</topology>
    </subcellularLocation>
</comment>
<keyword evidence="5" id="KW-0571">Peptide transport</keyword>
<reference evidence="13" key="1">
    <citation type="journal article" date="2019" name="Int. J. Syst. Evol. Microbiol.">
        <title>The Global Catalogue of Microorganisms (GCM) 10K type strain sequencing project: providing services to taxonomists for standard genome sequencing and annotation.</title>
        <authorList>
            <consortium name="The Broad Institute Genomics Platform"/>
            <consortium name="The Broad Institute Genome Sequencing Center for Infectious Disease"/>
            <person name="Wu L."/>
            <person name="Ma J."/>
        </authorList>
    </citation>
    <scope>NUCLEOTIDE SEQUENCE [LARGE SCALE GENOMIC DNA]</scope>
    <source>
        <strain evidence="13">KCTC 42964</strain>
    </source>
</reference>
<comment type="similarity">
    <text evidence="9">Belongs to the binding-protein-dependent transport system permease family.</text>
</comment>
<feature type="region of interest" description="Disordered" evidence="10">
    <location>
        <begin position="1"/>
        <end position="20"/>
    </location>
</feature>
<keyword evidence="8 9" id="KW-0472">Membrane</keyword>
<dbReference type="InterPro" id="IPR025966">
    <property type="entry name" value="OppC_N"/>
</dbReference>
<dbReference type="Pfam" id="PF12911">
    <property type="entry name" value="OppC_N"/>
    <property type="match status" value="1"/>
</dbReference>
<feature type="transmembrane region" description="Helical" evidence="9">
    <location>
        <begin position="153"/>
        <end position="171"/>
    </location>
</feature>
<dbReference type="PANTHER" id="PTHR43386">
    <property type="entry name" value="OLIGOPEPTIDE TRANSPORT SYSTEM PERMEASE PROTEIN APPC"/>
    <property type="match status" value="1"/>
</dbReference>